<sequence length="141" mass="16130">MHIPLRRNCSSQSRSHMTSTTHNSPNMSQVYNLDIVGAFYGNMDVTSKVRQLYIDAATSNPNNNSFSITPSNTLFGKDPLPDSYKTCIVVWRAMLPLSTSVTPLRRPALQYLPSLGRRREYRSHNQLRRIRSQPVYAHLHL</sequence>
<evidence type="ECO:0000256" key="1">
    <source>
        <dbReference type="SAM" id="MobiDB-lite"/>
    </source>
</evidence>
<proteinExistence type="predicted"/>
<evidence type="ECO:0000313" key="3">
    <source>
        <dbReference type="Proteomes" id="UP000076871"/>
    </source>
</evidence>
<feature type="region of interest" description="Disordered" evidence="1">
    <location>
        <begin position="1"/>
        <end position="25"/>
    </location>
</feature>
<dbReference type="AlphaFoldDB" id="A0A165DKT1"/>
<dbReference type="Proteomes" id="UP000076871">
    <property type="component" value="Unassembled WGS sequence"/>
</dbReference>
<dbReference type="GeneID" id="63818737"/>
<organism evidence="2 3">
    <name type="scientific">Laetiporus sulphureus 93-53</name>
    <dbReference type="NCBI Taxonomy" id="1314785"/>
    <lineage>
        <taxon>Eukaryota</taxon>
        <taxon>Fungi</taxon>
        <taxon>Dikarya</taxon>
        <taxon>Basidiomycota</taxon>
        <taxon>Agaricomycotina</taxon>
        <taxon>Agaricomycetes</taxon>
        <taxon>Polyporales</taxon>
        <taxon>Laetiporus</taxon>
    </lineage>
</organism>
<dbReference type="RefSeq" id="XP_040762843.1">
    <property type="nucleotide sequence ID" value="XM_040901705.1"/>
</dbReference>
<name>A0A165DKT1_9APHY</name>
<accession>A0A165DKT1</accession>
<dbReference type="EMBL" id="KV427632">
    <property type="protein sequence ID" value="KZT05103.1"/>
    <property type="molecule type" value="Genomic_DNA"/>
</dbReference>
<dbReference type="InParanoid" id="A0A165DKT1"/>
<reference evidence="2 3" key="1">
    <citation type="journal article" date="2016" name="Mol. Biol. Evol.">
        <title>Comparative Genomics of Early-Diverging Mushroom-Forming Fungi Provides Insights into the Origins of Lignocellulose Decay Capabilities.</title>
        <authorList>
            <person name="Nagy L.G."/>
            <person name="Riley R."/>
            <person name="Tritt A."/>
            <person name="Adam C."/>
            <person name="Daum C."/>
            <person name="Floudas D."/>
            <person name="Sun H."/>
            <person name="Yadav J.S."/>
            <person name="Pangilinan J."/>
            <person name="Larsson K.H."/>
            <person name="Matsuura K."/>
            <person name="Barry K."/>
            <person name="Labutti K."/>
            <person name="Kuo R."/>
            <person name="Ohm R.A."/>
            <person name="Bhattacharya S.S."/>
            <person name="Shirouzu T."/>
            <person name="Yoshinaga Y."/>
            <person name="Martin F.M."/>
            <person name="Grigoriev I.V."/>
            <person name="Hibbett D.S."/>
        </authorList>
    </citation>
    <scope>NUCLEOTIDE SEQUENCE [LARGE SCALE GENOMIC DNA]</scope>
    <source>
        <strain evidence="2 3">93-53</strain>
    </source>
</reference>
<keyword evidence="3" id="KW-1185">Reference proteome</keyword>
<dbReference type="OrthoDB" id="2444812at2759"/>
<evidence type="ECO:0000313" key="2">
    <source>
        <dbReference type="EMBL" id="KZT05103.1"/>
    </source>
</evidence>
<dbReference type="STRING" id="1314785.A0A165DKT1"/>
<feature type="compositionally biased region" description="Polar residues" evidence="1">
    <location>
        <begin position="8"/>
        <end position="25"/>
    </location>
</feature>
<protein>
    <submittedName>
        <fullName evidence="2">Uncharacterized protein</fullName>
    </submittedName>
</protein>
<gene>
    <name evidence="2" type="ORF">LAESUDRAFT_242142</name>
</gene>